<dbReference type="InterPro" id="IPR013049">
    <property type="entry name" value="Spo11/TopoVI_A_N"/>
</dbReference>
<keyword evidence="5" id="KW-0479">Metal-binding</keyword>
<evidence type="ECO:0000259" key="12">
    <source>
        <dbReference type="Pfam" id="PF21180"/>
    </source>
</evidence>
<feature type="domain" description="Topoisomerase 6 subunit A/Spo11 TOPRIM" evidence="12">
    <location>
        <begin position="149"/>
        <end position="316"/>
    </location>
</feature>
<dbReference type="Gene3D" id="1.10.10.10">
    <property type="entry name" value="Winged helix-like DNA-binding domain superfamily/Winged helix DNA-binding domain"/>
    <property type="match status" value="1"/>
</dbReference>
<dbReference type="PANTHER" id="PTHR10848">
    <property type="entry name" value="MEIOTIC RECOMBINATION PROTEIN SPO11"/>
    <property type="match status" value="1"/>
</dbReference>
<dbReference type="FunFam" id="3.40.1360.10:FF:000027">
    <property type="entry name" value="Putative type IIB DNA topoisomerase"/>
    <property type="match status" value="1"/>
</dbReference>
<gene>
    <name evidence="13" type="ORF">PRCDC_1216400.1</name>
    <name evidence="14" type="ORF">PRSY57_1216400</name>
</gene>
<dbReference type="GO" id="GO:0042138">
    <property type="term" value="P:meiotic DNA double-strand break formation"/>
    <property type="evidence" value="ECO:0007669"/>
    <property type="project" value="TreeGrafter"/>
</dbReference>
<evidence type="ECO:0000256" key="3">
    <source>
        <dbReference type="ARBA" id="ARBA00006559"/>
    </source>
</evidence>
<dbReference type="GO" id="GO:0000228">
    <property type="term" value="C:nuclear chromosome"/>
    <property type="evidence" value="ECO:0007669"/>
    <property type="project" value="TreeGrafter"/>
</dbReference>
<dbReference type="PRINTS" id="PR01550">
    <property type="entry name" value="TOP6AFAMILY"/>
</dbReference>
<reference evidence="13" key="1">
    <citation type="submission" date="2014-01" db="EMBL/GenBank/DDBJ databases">
        <authorList>
            <person name="Aslett M."/>
        </authorList>
    </citation>
    <scope>NUCLEOTIDE SEQUENCE</scope>
    <source>
        <strain evidence="13">CDC</strain>
    </source>
</reference>
<dbReference type="VEuPathDB" id="PlasmoDB:PRCDC_1216400"/>
<dbReference type="Proteomes" id="UP000076359">
    <property type="component" value="Unassembled WGS sequence"/>
</dbReference>
<name>A0A060S0Z4_PLARE</name>
<protein>
    <recommendedName>
        <fullName evidence="4">DNA topoisomerase (ATP-hydrolyzing)</fullName>
        <ecNumber evidence="4">5.6.2.2</ecNumber>
    </recommendedName>
</protein>
<evidence type="ECO:0000256" key="4">
    <source>
        <dbReference type="ARBA" id="ARBA00012895"/>
    </source>
</evidence>
<dbReference type="GO" id="GO:0003677">
    <property type="term" value="F:DNA binding"/>
    <property type="evidence" value="ECO:0007669"/>
    <property type="project" value="UniProtKB-UniRule"/>
</dbReference>
<reference evidence="13" key="2">
    <citation type="submission" date="2014-05" db="EMBL/GenBank/DDBJ databases">
        <title>The genome sequences of chimpanzee malaria parasites reveal the path to human adaptation.</title>
        <authorList>
            <person name="Otto T.D."/>
            <person name="Rayner J.C."/>
            <person name="Boehme U."/>
            <person name="Pain A."/>
            <person name="Spottiswoode N."/>
            <person name="Sanders M."/>
            <person name="Quail M."/>
            <person name="Ollomo B."/>
            <person name="Renaud F."/>
            <person name="Thomas A.W."/>
            <person name="Prugnolle F."/>
            <person name="Conway D.J."/>
            <person name="Newbold C."/>
            <person name="Berriman M."/>
        </authorList>
    </citation>
    <scope>NUCLEOTIDE SEQUENCE [LARGE SCALE GENOMIC DNA]</scope>
    <source>
        <strain evidence="13">CDC</strain>
    </source>
</reference>
<evidence type="ECO:0000313" key="14">
    <source>
        <dbReference type="EMBL" id="KYN95280.1"/>
    </source>
</evidence>
<dbReference type="VEuPathDB" id="PlasmoDB:PRG01_1220700"/>
<evidence type="ECO:0000256" key="1">
    <source>
        <dbReference type="ARBA" id="ARBA00000185"/>
    </source>
</evidence>
<dbReference type="GeneID" id="30953921"/>
<keyword evidence="8 10" id="KW-0238">DNA-binding</keyword>
<evidence type="ECO:0000256" key="5">
    <source>
        <dbReference type="ARBA" id="ARBA00022723"/>
    </source>
</evidence>
<dbReference type="InterPro" id="IPR036078">
    <property type="entry name" value="Spo11/TopoVI_A_sf"/>
</dbReference>
<dbReference type="Gene3D" id="3.40.1360.10">
    <property type="match status" value="1"/>
</dbReference>
<dbReference type="GO" id="GO:0007131">
    <property type="term" value="P:reciprocal meiotic recombination"/>
    <property type="evidence" value="ECO:0007669"/>
    <property type="project" value="TreeGrafter"/>
</dbReference>
<evidence type="ECO:0000256" key="10">
    <source>
        <dbReference type="PROSITE-ProRule" id="PRU01385"/>
    </source>
</evidence>
<comment type="cofactor">
    <cofactor evidence="2">
        <name>Mg(2+)</name>
        <dbReference type="ChEBI" id="CHEBI:18420"/>
    </cofactor>
</comment>
<dbReference type="KEGG" id="prei:PRSY57_1216400"/>
<proteinExistence type="inferred from homology"/>
<dbReference type="PROSITE" id="PS52041">
    <property type="entry name" value="TOPO_IIB"/>
    <property type="match status" value="1"/>
</dbReference>
<evidence type="ECO:0000256" key="8">
    <source>
        <dbReference type="ARBA" id="ARBA00023125"/>
    </source>
</evidence>
<dbReference type="GO" id="GO:0046872">
    <property type="term" value="F:metal ion binding"/>
    <property type="evidence" value="ECO:0007669"/>
    <property type="project" value="UniProtKB-KW"/>
</dbReference>
<dbReference type="CDD" id="cd00223">
    <property type="entry name" value="TOPRIM_TopoIIB_SPO"/>
    <property type="match status" value="1"/>
</dbReference>
<keyword evidence="6" id="KW-0460">Magnesium</keyword>
<dbReference type="InterPro" id="IPR034136">
    <property type="entry name" value="TOPRIM_Topo6A/Spo11"/>
</dbReference>
<evidence type="ECO:0000256" key="7">
    <source>
        <dbReference type="ARBA" id="ARBA00023029"/>
    </source>
</evidence>
<dbReference type="EMBL" id="HG810773">
    <property type="protein sequence ID" value="CDO65448.1"/>
    <property type="molecule type" value="Genomic_DNA"/>
</dbReference>
<dbReference type="Proteomes" id="UP000027581">
    <property type="component" value="Unassembled WGS sequence"/>
</dbReference>
<evidence type="ECO:0000313" key="16">
    <source>
        <dbReference type="Proteomes" id="UP000076359"/>
    </source>
</evidence>
<dbReference type="EC" id="5.6.2.2" evidence="4"/>
<dbReference type="GO" id="GO:0003918">
    <property type="term" value="F:DNA topoisomerase type II (double strand cut, ATP-hydrolyzing) activity"/>
    <property type="evidence" value="ECO:0007669"/>
    <property type="project" value="UniProtKB-UniRule"/>
</dbReference>
<dbReference type="InterPro" id="IPR036388">
    <property type="entry name" value="WH-like_DNA-bd_sf"/>
</dbReference>
<accession>A0A060S0Z4</accession>
<evidence type="ECO:0000256" key="9">
    <source>
        <dbReference type="ARBA" id="ARBA00023235"/>
    </source>
</evidence>
<feature type="domain" description="Spo11/DNA topoisomerase VI subunit A N-terminal" evidence="11">
    <location>
        <begin position="38"/>
        <end position="97"/>
    </location>
</feature>
<organism evidence="13 15">
    <name type="scientific">Plasmodium reichenowi</name>
    <dbReference type="NCBI Taxonomy" id="5854"/>
    <lineage>
        <taxon>Eukaryota</taxon>
        <taxon>Sar</taxon>
        <taxon>Alveolata</taxon>
        <taxon>Apicomplexa</taxon>
        <taxon>Aconoidasida</taxon>
        <taxon>Haemosporida</taxon>
        <taxon>Plasmodiidae</taxon>
        <taxon>Plasmodium</taxon>
        <taxon>Plasmodium (Laverania)</taxon>
    </lineage>
</organism>
<feature type="active site" description="O-(5'-phospho-DNA)-tyrosine intermediate" evidence="10">
    <location>
        <position position="65"/>
    </location>
</feature>
<keyword evidence="9 10" id="KW-0413">Isomerase</keyword>
<dbReference type="AlphaFoldDB" id="A0A060S0Z4"/>
<keyword evidence="7 10" id="KW-0799">Topoisomerase</keyword>
<dbReference type="GO" id="GO:0005524">
    <property type="term" value="F:ATP binding"/>
    <property type="evidence" value="ECO:0007669"/>
    <property type="project" value="InterPro"/>
</dbReference>
<comment type="similarity">
    <text evidence="3 10">Belongs to the TOP6A family.</text>
</comment>
<keyword evidence="15" id="KW-1185">Reference proteome</keyword>
<evidence type="ECO:0000313" key="13">
    <source>
        <dbReference type="EMBL" id="CDO65448.1"/>
    </source>
</evidence>
<comment type="catalytic activity">
    <reaction evidence="1 10">
        <text>ATP-dependent breakage, passage and rejoining of double-stranded DNA.</text>
        <dbReference type="EC" id="5.6.2.2"/>
    </reaction>
</comment>
<evidence type="ECO:0000313" key="15">
    <source>
        <dbReference type="Proteomes" id="UP000027581"/>
    </source>
</evidence>
<dbReference type="EMBL" id="LVLA01000013">
    <property type="protein sequence ID" value="KYN95280.1"/>
    <property type="molecule type" value="Genomic_DNA"/>
</dbReference>
<dbReference type="Pfam" id="PF21180">
    <property type="entry name" value="TOP6A-Spo11_Toprim"/>
    <property type="match status" value="1"/>
</dbReference>
<evidence type="ECO:0000256" key="2">
    <source>
        <dbReference type="ARBA" id="ARBA00001946"/>
    </source>
</evidence>
<dbReference type="GO" id="GO:0000706">
    <property type="term" value="P:meiotic DNA double-strand break processing"/>
    <property type="evidence" value="ECO:0007669"/>
    <property type="project" value="TreeGrafter"/>
</dbReference>
<reference evidence="14 16" key="3">
    <citation type="journal article" date="2016" name="Nat. Commun.">
        <title>Genomes of cryptic chimpanzee Plasmodium species reveal key evolutionary events leading to human malaria.</title>
        <authorList>
            <person name="Sundararaman S.A."/>
            <person name="Plenderleith L.J."/>
            <person name="Liu W."/>
            <person name="Loy D.E."/>
            <person name="Learn G.H."/>
            <person name="Li Y."/>
            <person name="Shaw K.S."/>
            <person name="Ayouba A."/>
            <person name="Peeters M."/>
            <person name="Speede S."/>
            <person name="Shaw G.M."/>
            <person name="Bushman F.D."/>
            <person name="Brisson D."/>
            <person name="Rayner J.C."/>
            <person name="Sharp P.M."/>
            <person name="Hahn B.H."/>
        </authorList>
    </citation>
    <scope>NUCLEOTIDE SEQUENCE [LARGE SCALE GENOMIC DNA]</scope>
    <source>
        <strain evidence="14 16">SY57</strain>
    </source>
</reference>
<dbReference type="PANTHER" id="PTHR10848:SF0">
    <property type="entry name" value="MEIOTIC RECOMBINATION PROTEIN SPO11"/>
    <property type="match status" value="1"/>
</dbReference>
<dbReference type="Pfam" id="PF04406">
    <property type="entry name" value="TP6A_N"/>
    <property type="match status" value="1"/>
</dbReference>
<evidence type="ECO:0000259" key="11">
    <source>
        <dbReference type="Pfam" id="PF04406"/>
    </source>
</evidence>
<evidence type="ECO:0000256" key="6">
    <source>
        <dbReference type="ARBA" id="ARBA00022842"/>
    </source>
</evidence>
<sequence>MAHLDIICSLEKYVVDFVITLLDEKKKKILSKGKIIDITRLFYIIQIILINIKNNIYTTLRQIFYTNPKLFINQRNSNKIIGKLTRIIKKSREQINIYNAPKGIIRGNILLKENKSSKWVDCMNAFELRGHLICPFGLENINISSGVQYILIIEKETIFYKLLQSNYISTYGPTILITAKGFPDINTRQLLYEIQKRYRELKIFCLTDYDVYGLSIACTYASKNESKLYYVYDMSIENLHWLILFTPEEGIKKNVIKNTDLTKLTLKDIRILDNLCAKLKNNNKYSAAERNNWIENISNMKKFGVKYEIDAINDIEKHINNRIKELL</sequence>
<dbReference type="InterPro" id="IPR002815">
    <property type="entry name" value="Spo11/TopoVI_A"/>
</dbReference>
<dbReference type="SUPFAM" id="SSF56726">
    <property type="entry name" value="DNA topoisomerase IV, alpha subunit"/>
    <property type="match status" value="1"/>
</dbReference>
<dbReference type="RefSeq" id="XP_019970199.1">
    <property type="nucleotide sequence ID" value="XM_020115046.1"/>
</dbReference>